<protein>
    <submittedName>
        <fullName evidence="2">CHAT domain-containing protein</fullName>
    </submittedName>
</protein>
<name>A0ABT7B873_9CYAN</name>
<accession>A0ABT7B873</accession>
<evidence type="ECO:0000259" key="1">
    <source>
        <dbReference type="Pfam" id="PF12770"/>
    </source>
</evidence>
<comment type="caution">
    <text evidence="2">The sequence shown here is derived from an EMBL/GenBank/DDBJ whole genome shotgun (WGS) entry which is preliminary data.</text>
</comment>
<reference evidence="2 3" key="1">
    <citation type="submission" date="2023-01" db="EMBL/GenBank/DDBJ databases">
        <title>Novel diversity within Roseofilum (Cyanobacteria; Desertifilaceae) from marine benthic mats with descriptions of four novel species.</title>
        <authorList>
            <person name="Wang Y."/>
            <person name="Berthold D.E."/>
            <person name="Hu J."/>
            <person name="Lefler F.W."/>
            <person name="Laughinghouse H.D. IV."/>
        </authorList>
    </citation>
    <scope>NUCLEOTIDE SEQUENCE [LARGE SCALE GENOMIC DNA]</scope>
    <source>
        <strain evidence="2 3">BLCC-M114</strain>
    </source>
</reference>
<organism evidence="2 3">
    <name type="scientific">Roseofilum capinflatum BLCC-M114</name>
    <dbReference type="NCBI Taxonomy" id="3022440"/>
    <lineage>
        <taxon>Bacteria</taxon>
        <taxon>Bacillati</taxon>
        <taxon>Cyanobacteriota</taxon>
        <taxon>Cyanophyceae</taxon>
        <taxon>Desertifilales</taxon>
        <taxon>Desertifilaceae</taxon>
        <taxon>Roseofilum</taxon>
        <taxon>Roseofilum capinflatum</taxon>
    </lineage>
</organism>
<sequence length="858" mass="97284">MAQVSSEHSDRSPEFWRQEADEYAQNGDFVNQAVALGNLSLALQERGEWEQARESSTQGIQILEQLSTTKERDQILAQSLDIQGKLSFSVGDFSAALVSWQEAGKLYQQLGLTEAEDRNRLNQVQAMQELGLFQSACEAIGARIDENVSFCAGVEQESLQKSLGRVSGDRLTVLHLQALGDVLRLMGDMEVSEAVLKRGLAMAETDQEMLDRMQLSMGNTLRAKGDRQWAIAQSATSTIQFNFEFCPILENQEEYNLALKHYQNVSQNNPLLKLQANLNKLNLQVALNQNILDFNPLEEAQNLNLFNTQSGNNLILNTLQTATCISTIPWQNIAQNLQTIIDVSQQRKDLKTQSYALGYLGRLYEQHAQDSKEYLQTAKTHTQKALSIAQSLDLNAPELAYQWQWQLGRILEKTQSPPHSSETLSAYKAAFNTLQSLRQELVSSNRDLQFSFRDEVEPVYRKYVDLLLQNNPSQDNLKEARNVIEALQLAELDDFFNDACITAKPEQIDTILDNADSETAFIYEIILEDRVASIIKLPQQPLEYYPAQVQHTTLQGEIQQLRRYVSDRPIFPDEVLQAAKKLYPWIIEPLEKRLAEEEKIKTLVFVLDRPLQNIPLGVLYDKSNQEYFLEKDYTIVLSLGLQLIQAQPWQLGNQNLMQAFTGGVGIPQKIGEFDFEAIKELELELNTVSEILKTEQPLIDEQFTPEAIKDKISAADLDIIHFKTHGQFSSDPEKTFIVAYNDLVNSEELGSYLQQSNPTDEDNIKLLVLSACETAQGDNRATLGLAGMAVRSGAGSIISSLWVARDERNTELMEYFYTELLKPNTTRAKAFQKAQKMLFEQHQEPHFWGTYVFLGNWL</sequence>
<dbReference type="RefSeq" id="WP_283767679.1">
    <property type="nucleotide sequence ID" value="NZ_JAQOSO010000082.1"/>
</dbReference>
<proteinExistence type="predicted"/>
<dbReference type="PANTHER" id="PTHR10098:SF106">
    <property type="entry name" value="TETRATRICOPEPTIDE REPEAT PROTEIN 28-LIKE PROTEIN"/>
    <property type="match status" value="1"/>
</dbReference>
<dbReference type="Pfam" id="PF12770">
    <property type="entry name" value="CHAT"/>
    <property type="match status" value="1"/>
</dbReference>
<dbReference type="Proteomes" id="UP001235849">
    <property type="component" value="Unassembled WGS sequence"/>
</dbReference>
<dbReference type="InterPro" id="IPR024983">
    <property type="entry name" value="CHAT_dom"/>
</dbReference>
<dbReference type="SUPFAM" id="SSF48452">
    <property type="entry name" value="TPR-like"/>
    <property type="match status" value="1"/>
</dbReference>
<evidence type="ECO:0000313" key="3">
    <source>
        <dbReference type="Proteomes" id="UP001235849"/>
    </source>
</evidence>
<dbReference type="EMBL" id="JAQOSO010000082">
    <property type="protein sequence ID" value="MDJ1175377.1"/>
    <property type="molecule type" value="Genomic_DNA"/>
</dbReference>
<evidence type="ECO:0000313" key="2">
    <source>
        <dbReference type="EMBL" id="MDJ1175377.1"/>
    </source>
</evidence>
<keyword evidence="3" id="KW-1185">Reference proteome</keyword>
<gene>
    <name evidence="2" type="ORF">PMG25_14875</name>
</gene>
<dbReference type="InterPro" id="IPR011990">
    <property type="entry name" value="TPR-like_helical_dom_sf"/>
</dbReference>
<feature type="domain" description="CHAT" evidence="1">
    <location>
        <begin position="578"/>
        <end position="856"/>
    </location>
</feature>
<dbReference type="PANTHER" id="PTHR10098">
    <property type="entry name" value="RAPSYN-RELATED"/>
    <property type="match status" value="1"/>
</dbReference>
<dbReference type="Gene3D" id="1.25.40.10">
    <property type="entry name" value="Tetratricopeptide repeat domain"/>
    <property type="match status" value="1"/>
</dbReference>